<protein>
    <submittedName>
        <fullName evidence="2">Uncharacterized protein</fullName>
    </submittedName>
</protein>
<keyword evidence="3" id="KW-1185">Reference proteome</keyword>
<feature type="compositionally biased region" description="Basic and acidic residues" evidence="1">
    <location>
        <begin position="110"/>
        <end position="121"/>
    </location>
</feature>
<comment type="caution">
    <text evidence="2">The sequence shown here is derived from an EMBL/GenBank/DDBJ whole genome shotgun (WGS) entry which is preliminary data.</text>
</comment>
<proteinExistence type="predicted"/>
<gene>
    <name evidence="2" type="ORF">Taro_012176</name>
</gene>
<name>A0A843UC78_COLES</name>
<evidence type="ECO:0000256" key="1">
    <source>
        <dbReference type="SAM" id="MobiDB-lite"/>
    </source>
</evidence>
<evidence type="ECO:0000313" key="2">
    <source>
        <dbReference type="EMBL" id="MQL79747.1"/>
    </source>
</evidence>
<feature type="compositionally biased region" description="Polar residues" evidence="1">
    <location>
        <begin position="73"/>
        <end position="86"/>
    </location>
</feature>
<dbReference type="AlphaFoldDB" id="A0A843UC78"/>
<organism evidence="2 3">
    <name type="scientific">Colocasia esculenta</name>
    <name type="common">Wild taro</name>
    <name type="synonym">Arum esculentum</name>
    <dbReference type="NCBI Taxonomy" id="4460"/>
    <lineage>
        <taxon>Eukaryota</taxon>
        <taxon>Viridiplantae</taxon>
        <taxon>Streptophyta</taxon>
        <taxon>Embryophyta</taxon>
        <taxon>Tracheophyta</taxon>
        <taxon>Spermatophyta</taxon>
        <taxon>Magnoliopsida</taxon>
        <taxon>Liliopsida</taxon>
        <taxon>Araceae</taxon>
        <taxon>Aroideae</taxon>
        <taxon>Colocasieae</taxon>
        <taxon>Colocasia</taxon>
    </lineage>
</organism>
<feature type="region of interest" description="Disordered" evidence="1">
    <location>
        <begin position="62"/>
        <end position="134"/>
    </location>
</feature>
<dbReference type="Proteomes" id="UP000652761">
    <property type="component" value="Unassembled WGS sequence"/>
</dbReference>
<evidence type="ECO:0000313" key="3">
    <source>
        <dbReference type="Proteomes" id="UP000652761"/>
    </source>
</evidence>
<dbReference type="EMBL" id="NMUH01000473">
    <property type="protein sequence ID" value="MQL79747.1"/>
    <property type="molecule type" value="Genomic_DNA"/>
</dbReference>
<feature type="compositionally biased region" description="Basic residues" evidence="1">
    <location>
        <begin position="100"/>
        <end position="109"/>
    </location>
</feature>
<sequence length="134" mass="15422">MRGTMNAISRLARTMNERLDAMAETRAEGVIPEFHPDDRLVQACASDVELEEHVPGYAFVPERGQRPELRRSATVQEATRLSSSQPKFRRSTIELDPKRKKDKGKKKTNFNKERRTEEPRRKSQLGIEDSPEES</sequence>
<accession>A0A843UC78</accession>
<reference evidence="2" key="1">
    <citation type="submission" date="2017-07" db="EMBL/GenBank/DDBJ databases">
        <title>Taro Niue Genome Assembly and Annotation.</title>
        <authorList>
            <person name="Atibalentja N."/>
            <person name="Keating K."/>
            <person name="Fields C.J."/>
        </authorList>
    </citation>
    <scope>NUCLEOTIDE SEQUENCE</scope>
    <source>
        <strain evidence="2">Niue_2</strain>
        <tissue evidence="2">Leaf</tissue>
    </source>
</reference>